<keyword evidence="12" id="KW-0963">Cytoplasm</keyword>
<evidence type="ECO:0000256" key="8">
    <source>
        <dbReference type="ARBA" id="ARBA00023096"/>
    </source>
</evidence>
<keyword evidence="7 12" id="KW-0663">Pyridoxal phosphate</keyword>
<dbReference type="NCBIfam" id="NF003764">
    <property type="entry name" value="PRK05355.1"/>
    <property type="match status" value="1"/>
</dbReference>
<comment type="similarity">
    <text evidence="3 12">Belongs to the class-V pyridoxal-phosphate-dependent aminotransferase family. SerC subfamily.</text>
</comment>
<dbReference type="InterPro" id="IPR015424">
    <property type="entry name" value="PyrdxlP-dep_Trfase"/>
</dbReference>
<evidence type="ECO:0000256" key="9">
    <source>
        <dbReference type="ARBA" id="ARBA00023299"/>
    </source>
</evidence>
<evidence type="ECO:0000256" key="7">
    <source>
        <dbReference type="ARBA" id="ARBA00022898"/>
    </source>
</evidence>
<proteinExistence type="inferred from homology"/>
<dbReference type="FunFam" id="3.90.1150.10:FF:000006">
    <property type="entry name" value="Phosphoserine aminotransferase"/>
    <property type="match status" value="1"/>
</dbReference>
<dbReference type="InterPro" id="IPR020578">
    <property type="entry name" value="Aminotrans_V_PyrdxlP_BS"/>
</dbReference>
<name>A0A558D6R4_9GAMM</name>
<comment type="catalytic activity">
    <reaction evidence="10 12">
        <text>4-(phosphooxy)-L-threonine + 2-oxoglutarate = (R)-3-hydroxy-2-oxo-4-phosphooxybutanoate + L-glutamate</text>
        <dbReference type="Rhea" id="RHEA:16573"/>
        <dbReference type="ChEBI" id="CHEBI:16810"/>
        <dbReference type="ChEBI" id="CHEBI:29985"/>
        <dbReference type="ChEBI" id="CHEBI:58452"/>
        <dbReference type="ChEBI" id="CHEBI:58538"/>
        <dbReference type="EC" id="2.6.1.52"/>
    </reaction>
</comment>
<dbReference type="InterPro" id="IPR015422">
    <property type="entry name" value="PyrdxlP-dep_Trfase_small"/>
</dbReference>
<dbReference type="Gene3D" id="3.90.1150.10">
    <property type="entry name" value="Aspartate Aminotransferase, domain 1"/>
    <property type="match status" value="1"/>
</dbReference>
<dbReference type="InterPro" id="IPR022278">
    <property type="entry name" value="Pser_aminoTfrase"/>
</dbReference>
<dbReference type="PIRSF" id="PIRSF000525">
    <property type="entry name" value="SerC"/>
    <property type="match status" value="1"/>
</dbReference>
<dbReference type="PANTHER" id="PTHR43247:SF1">
    <property type="entry name" value="PHOSPHOSERINE AMINOTRANSFERASE"/>
    <property type="match status" value="1"/>
</dbReference>
<evidence type="ECO:0000256" key="4">
    <source>
        <dbReference type="ARBA" id="ARBA00022576"/>
    </source>
</evidence>
<evidence type="ECO:0000256" key="5">
    <source>
        <dbReference type="ARBA" id="ARBA00022605"/>
    </source>
</evidence>
<dbReference type="GO" id="GO:0006564">
    <property type="term" value="P:L-serine biosynthetic process"/>
    <property type="evidence" value="ECO:0007669"/>
    <property type="project" value="UniProtKB-UniRule"/>
</dbReference>
<accession>A0A558D6R4</accession>
<protein>
    <recommendedName>
        <fullName evidence="12">Phosphoserine aminotransferase</fullName>
        <ecNumber evidence="12">2.6.1.52</ecNumber>
    </recommendedName>
    <alternativeName>
        <fullName evidence="12">Phosphohydroxythreonine aminotransferase</fullName>
        <shortName evidence="12">PSAT</shortName>
    </alternativeName>
</protein>
<keyword evidence="5 12" id="KW-0028">Amino-acid biosynthesis</keyword>
<feature type="binding site" evidence="12">
    <location>
        <position position="171"/>
    </location>
    <ligand>
        <name>pyridoxal 5'-phosphate</name>
        <dbReference type="ChEBI" id="CHEBI:597326"/>
    </ligand>
</feature>
<evidence type="ECO:0000313" key="14">
    <source>
        <dbReference type="EMBL" id="TVT56671.1"/>
    </source>
</evidence>
<dbReference type="GO" id="GO:0005737">
    <property type="term" value="C:cytoplasm"/>
    <property type="evidence" value="ECO:0007669"/>
    <property type="project" value="UniProtKB-SubCell"/>
</dbReference>
<comment type="catalytic activity">
    <reaction evidence="11 12">
        <text>O-phospho-L-serine + 2-oxoglutarate = 3-phosphooxypyruvate + L-glutamate</text>
        <dbReference type="Rhea" id="RHEA:14329"/>
        <dbReference type="ChEBI" id="CHEBI:16810"/>
        <dbReference type="ChEBI" id="CHEBI:18110"/>
        <dbReference type="ChEBI" id="CHEBI:29985"/>
        <dbReference type="ChEBI" id="CHEBI:57524"/>
        <dbReference type="EC" id="2.6.1.52"/>
    </reaction>
</comment>
<dbReference type="UniPathway" id="UPA00135">
    <property type="reaction ID" value="UER00197"/>
</dbReference>
<feature type="binding site" evidence="12">
    <location>
        <begin position="236"/>
        <end position="237"/>
    </location>
    <ligand>
        <name>pyridoxal 5'-phosphate</name>
        <dbReference type="ChEBI" id="CHEBI:597326"/>
    </ligand>
</feature>
<dbReference type="PANTHER" id="PTHR43247">
    <property type="entry name" value="PHOSPHOSERINE AMINOTRANSFERASE"/>
    <property type="match status" value="1"/>
</dbReference>
<evidence type="ECO:0000259" key="13">
    <source>
        <dbReference type="Pfam" id="PF00266"/>
    </source>
</evidence>
<comment type="cofactor">
    <cofactor evidence="12">
        <name>pyridoxal 5'-phosphate</name>
        <dbReference type="ChEBI" id="CHEBI:597326"/>
    </cofactor>
    <text evidence="12">Binds 1 pyridoxal phosphate per subunit.</text>
</comment>
<dbReference type="EMBL" id="VMRY01000020">
    <property type="protein sequence ID" value="TVT56671.1"/>
    <property type="molecule type" value="Genomic_DNA"/>
</dbReference>
<feature type="modified residue" description="N6-(pyridoxal phosphate)lysine" evidence="12">
    <location>
        <position position="195"/>
    </location>
</feature>
<feature type="binding site" evidence="12">
    <location>
        <position position="151"/>
    </location>
    <ligand>
        <name>pyridoxal 5'-phosphate</name>
        <dbReference type="ChEBI" id="CHEBI:597326"/>
    </ligand>
</feature>
<dbReference type="Proteomes" id="UP000317355">
    <property type="component" value="Unassembled WGS sequence"/>
</dbReference>
<dbReference type="FunFam" id="3.40.640.10:FF:000010">
    <property type="entry name" value="Phosphoserine aminotransferase"/>
    <property type="match status" value="1"/>
</dbReference>
<evidence type="ECO:0000256" key="12">
    <source>
        <dbReference type="HAMAP-Rule" id="MF_00160"/>
    </source>
</evidence>
<sequence>MDRYNFAAGPAALPSPVLEAAKAGLSNWKGSGQSVMEIPFTGDEFAEIHQEALSSLRLLLDIPSDYHILFLQGGAYGQFSMLPMNLLRGKDRADYVVTGHWSRRAADEARKYCSVNIAASGSASRYTDIPDWADWSLDPQAAYCHITTNETADGVQFSALPDTGPVPLVADVTSDFLTQPVDIKLFGALYASAQKNAGTAGLTVVIIKERLLGQPLPITPAVFDYTRLAKNASKVNTPPVWSVFIAGLMFKWIQSEGGLEEMAVRNRRKAAMLYEVIDESGLYRCAVAEKVRSSVNVCFHLPDQDLENAFLFSAQQRGLLNLKGHSASGGIRASFYNAVSEEAVAALVVFMRDFAAENSRASYYYVRDSNG</sequence>
<dbReference type="InterPro" id="IPR000192">
    <property type="entry name" value="Aminotrans_V_dom"/>
</dbReference>
<keyword evidence="4 12" id="KW-0032">Aminotransferase</keyword>
<dbReference type="HAMAP" id="MF_00160">
    <property type="entry name" value="SerC_aminotrans_5"/>
    <property type="match status" value="1"/>
</dbReference>
<comment type="pathway">
    <text evidence="2 12">Amino-acid biosynthesis; L-serine biosynthesis; L-serine from 3-phospho-D-glycerate: step 2/3.</text>
</comment>
<dbReference type="GO" id="GO:0030170">
    <property type="term" value="F:pyridoxal phosphate binding"/>
    <property type="evidence" value="ECO:0007669"/>
    <property type="project" value="UniProtKB-UniRule"/>
</dbReference>
<comment type="caution">
    <text evidence="12">Lacks conserved residue(s) required for the propagation of feature annotation.</text>
</comment>
<feature type="binding site" evidence="12">
    <location>
        <position position="101"/>
    </location>
    <ligand>
        <name>pyridoxal 5'-phosphate</name>
        <dbReference type="ChEBI" id="CHEBI:597326"/>
    </ligand>
</feature>
<dbReference type="UniPathway" id="UPA00244">
    <property type="reaction ID" value="UER00311"/>
</dbReference>
<keyword evidence="6 12" id="KW-0808">Transferase</keyword>
<comment type="caution">
    <text evidence="14">The sequence shown here is derived from an EMBL/GenBank/DDBJ whole genome shotgun (WGS) entry which is preliminary data.</text>
</comment>
<keyword evidence="9 12" id="KW-0718">Serine biosynthesis</keyword>
<gene>
    <name evidence="12 14" type="primary">serC</name>
    <name evidence="14" type="ORF">FHK82_07180</name>
</gene>
<evidence type="ECO:0000256" key="11">
    <source>
        <dbReference type="ARBA" id="ARBA00049007"/>
    </source>
</evidence>
<evidence type="ECO:0000256" key="1">
    <source>
        <dbReference type="ARBA" id="ARBA00004915"/>
    </source>
</evidence>
<evidence type="ECO:0000313" key="15">
    <source>
        <dbReference type="Proteomes" id="UP000317355"/>
    </source>
</evidence>
<dbReference type="GO" id="GO:0008615">
    <property type="term" value="P:pyridoxine biosynthetic process"/>
    <property type="evidence" value="ECO:0007669"/>
    <property type="project" value="UniProtKB-UniRule"/>
</dbReference>
<feature type="domain" description="Aminotransferase class V" evidence="13">
    <location>
        <begin position="4"/>
        <end position="347"/>
    </location>
</feature>
<evidence type="ECO:0000256" key="2">
    <source>
        <dbReference type="ARBA" id="ARBA00005099"/>
    </source>
</evidence>
<evidence type="ECO:0000256" key="10">
    <source>
        <dbReference type="ARBA" id="ARBA00047630"/>
    </source>
</evidence>
<dbReference type="AlphaFoldDB" id="A0A558D6R4"/>
<comment type="function">
    <text evidence="12">Catalyzes the reversible conversion of 3-phosphohydroxypyruvate to phosphoserine and of 3-hydroxy-2-oxo-4-phosphonooxybutanoate to phosphohydroxythreonine.</text>
</comment>
<dbReference type="Pfam" id="PF00266">
    <property type="entry name" value="Aminotran_5"/>
    <property type="match status" value="1"/>
</dbReference>
<comment type="subcellular location">
    <subcellularLocation>
        <location evidence="12">Cytoplasm</location>
    </subcellularLocation>
</comment>
<dbReference type="PROSITE" id="PS00595">
    <property type="entry name" value="AA_TRANSFER_CLASS_5"/>
    <property type="match status" value="1"/>
</dbReference>
<dbReference type="Gene3D" id="3.40.640.10">
    <property type="entry name" value="Type I PLP-dependent aspartate aminotransferase-like (Major domain)"/>
    <property type="match status" value="1"/>
</dbReference>
<keyword evidence="8 12" id="KW-0664">Pyridoxine biosynthesis</keyword>
<evidence type="ECO:0000256" key="6">
    <source>
        <dbReference type="ARBA" id="ARBA00022679"/>
    </source>
</evidence>
<organism evidence="14 15">
    <name type="scientific">Sedimenticola thiotaurini</name>
    <dbReference type="NCBI Taxonomy" id="1543721"/>
    <lineage>
        <taxon>Bacteria</taxon>
        <taxon>Pseudomonadati</taxon>
        <taxon>Pseudomonadota</taxon>
        <taxon>Gammaproteobacteria</taxon>
        <taxon>Chromatiales</taxon>
        <taxon>Sedimenticolaceae</taxon>
        <taxon>Sedimenticola</taxon>
    </lineage>
</organism>
<dbReference type="EC" id="2.6.1.52" evidence="12"/>
<dbReference type="InterPro" id="IPR015421">
    <property type="entry name" value="PyrdxlP-dep_Trfase_major"/>
</dbReference>
<reference evidence="14 15" key="1">
    <citation type="submission" date="2019-07" db="EMBL/GenBank/DDBJ databases">
        <title>The pathways for chlorine oxyanion respiration interact through the shared metabolite chlorate.</title>
        <authorList>
            <person name="Barnum T.P."/>
            <person name="Cheng Y."/>
            <person name="Hill K.A."/>
            <person name="Lucas L.N."/>
            <person name="Carlson H.K."/>
            <person name="Coates J.D."/>
        </authorList>
    </citation>
    <scope>NUCLEOTIDE SEQUENCE [LARGE SCALE GENOMIC DNA]</scope>
    <source>
        <strain evidence="14">BK-3</strain>
    </source>
</reference>
<feature type="binding site" evidence="12">
    <location>
        <position position="194"/>
    </location>
    <ligand>
        <name>pyridoxal 5'-phosphate</name>
        <dbReference type="ChEBI" id="CHEBI:597326"/>
    </ligand>
</feature>
<comment type="pathway">
    <text evidence="1 12">Cofactor biosynthesis; pyridoxine 5'-phosphate biosynthesis; pyridoxine 5'-phosphate from D-erythrose 4-phosphate: step 3/5.</text>
</comment>
<evidence type="ECO:0000256" key="3">
    <source>
        <dbReference type="ARBA" id="ARBA00006904"/>
    </source>
</evidence>
<comment type="subunit">
    <text evidence="12">Homodimer.</text>
</comment>
<dbReference type="GO" id="GO:0004648">
    <property type="term" value="F:O-phospho-L-serine:2-oxoglutarate aminotransferase activity"/>
    <property type="evidence" value="ECO:0007669"/>
    <property type="project" value="UniProtKB-UniRule"/>
</dbReference>
<dbReference type="SUPFAM" id="SSF53383">
    <property type="entry name" value="PLP-dependent transferases"/>
    <property type="match status" value="1"/>
</dbReference>